<dbReference type="InterPro" id="IPR049245">
    <property type="entry name" value="DUF6880"/>
</dbReference>
<proteinExistence type="predicted"/>
<comment type="caution">
    <text evidence="1">The sequence shown here is derived from an EMBL/GenBank/DDBJ whole genome shotgun (WGS) entry which is preliminary data.</text>
</comment>
<reference evidence="1 2" key="1">
    <citation type="journal article" date="2018" name="Arch. Microbiol.">
        <title>New insights into the metabolic potential of the phototrophic purple bacterium Rhodopila globiformis DSM 161(T) from its draft genome sequence and evidence for a vanadium-dependent nitrogenase.</title>
        <authorList>
            <person name="Imhoff J.F."/>
            <person name="Rahn T."/>
            <person name="Kunzel S."/>
            <person name="Neulinger S.C."/>
        </authorList>
    </citation>
    <scope>NUCLEOTIDE SEQUENCE [LARGE SCALE GENOMIC DNA]</scope>
    <source>
        <strain evidence="1 2">DSM 16996</strain>
    </source>
</reference>
<dbReference type="Proteomes" id="UP000239089">
    <property type="component" value="Unassembled WGS sequence"/>
</dbReference>
<organism evidence="1 2">
    <name type="scientific">Rhodoblastus sphagnicola</name>
    <dbReference type="NCBI Taxonomy" id="333368"/>
    <lineage>
        <taxon>Bacteria</taxon>
        <taxon>Pseudomonadati</taxon>
        <taxon>Pseudomonadota</taxon>
        <taxon>Alphaproteobacteria</taxon>
        <taxon>Hyphomicrobiales</taxon>
        <taxon>Rhodoblastaceae</taxon>
        <taxon>Rhodoblastus</taxon>
    </lineage>
</organism>
<dbReference type="OrthoDB" id="7183688at2"/>
<sequence length="464" mass="51019">MAKTSLTLENLVALGAEKLAQLILDEARTNAPFRKKANAALAGAKGPEAVAALIDRRLSALEKGRAMVAWEKEKDFAADLAATVETIVKELAQADAALALERLLRFIDSHAKVFERIDDSSGRIQDVYWRAAKAAPELAQKLTENERAGLAKRLTKSLDLDTHGLGAEIAIAIAPLLPAPALAAWDRELAKAGAEDRFVRVRQAVAEARGDLDAFLILEAQRPAWSQNPLRAAEKLLAAGRLDEALDWARREHRGGVAYAATADIAEGRIRRLHDVERVALEARILEARGDKTSAQALRWQAFEATLDPAPLRDYLQKLGDFEEDDELARAFAHVEDSRQLYSALSFFIAWPQLDRAARLVEARDGQWDGQHYGALGCSASALEEKFPLAASVLYRALLDAILKRGKSQAYGHGARYLAQLETLAAEIVHWGEIADHAAYVVDLRKNHGRKSGFWSLTEAKPKR</sequence>
<protein>
    <submittedName>
        <fullName evidence="1">Uncharacterized protein</fullName>
    </submittedName>
</protein>
<evidence type="ECO:0000313" key="2">
    <source>
        <dbReference type="Proteomes" id="UP000239089"/>
    </source>
</evidence>
<dbReference type="RefSeq" id="WP_104507863.1">
    <property type="nucleotide sequence ID" value="NZ_JACIGC010000019.1"/>
</dbReference>
<dbReference type="EMBL" id="NHSJ01000069">
    <property type="protein sequence ID" value="PPQ30959.1"/>
    <property type="molecule type" value="Genomic_DNA"/>
</dbReference>
<name>A0A2S6N8L6_9HYPH</name>
<evidence type="ECO:0000313" key="1">
    <source>
        <dbReference type="EMBL" id="PPQ30959.1"/>
    </source>
</evidence>
<accession>A0A2S6N8L6</accession>
<gene>
    <name evidence="1" type="ORF">CCR94_10790</name>
</gene>
<dbReference type="AlphaFoldDB" id="A0A2S6N8L6"/>
<dbReference type="Pfam" id="PF21810">
    <property type="entry name" value="DUF6880"/>
    <property type="match status" value="1"/>
</dbReference>
<keyword evidence="2" id="KW-1185">Reference proteome</keyword>